<sequence length="243" mass="26047">MVSYDDAVAIIQDPQADPVTLAKVAYENPEFGANVAAHPRAYPGLLRWIAQFGDERARMTVAQLGYEAQLGPIEDREVEDAVIAAAEANADAVQAEAAANDHPVAVETSTVEYEEPQPASFEPQQQTGVDLLSDQFDNINVDASHVTDASSPATSAQSTAQNAAQTPQQSPYAQIQATNQYGFTAELAMTTPDTGVMQQIAQYAPELHPALALNPYLYPELLTWLGMLGEPATNAALAQRPQH</sequence>
<dbReference type="AlphaFoldDB" id="A0A2A2EI66"/>
<feature type="domain" description="Leucine rich repeat variant" evidence="2">
    <location>
        <begin position="6"/>
        <end position="63"/>
    </location>
</feature>
<dbReference type="OrthoDB" id="5179995at2"/>
<evidence type="ECO:0000259" key="2">
    <source>
        <dbReference type="Pfam" id="PF25591"/>
    </source>
</evidence>
<evidence type="ECO:0000313" key="3">
    <source>
        <dbReference type="EMBL" id="PAU68934.1"/>
    </source>
</evidence>
<proteinExistence type="predicted"/>
<dbReference type="Proteomes" id="UP000218399">
    <property type="component" value="Unassembled WGS sequence"/>
</dbReference>
<protein>
    <recommendedName>
        <fullName evidence="2">Leucine rich repeat variant domain-containing protein</fullName>
    </recommendedName>
</protein>
<reference evidence="3 4" key="1">
    <citation type="journal article" date="2017" name="ISME J.">
        <title>Unveiling bifidobacterial biogeography across the mammalian branch of the tree of life.</title>
        <authorList>
            <person name="Milani C."/>
            <person name="Mangifesta M."/>
            <person name="Mancabelli L."/>
            <person name="Lugli G.A."/>
            <person name="James K."/>
            <person name="Duranti S."/>
            <person name="Turroni F."/>
            <person name="Ferrario C."/>
            <person name="Ossiprandi M.C."/>
            <person name="van Sinderen D."/>
            <person name="Ventura M."/>
        </authorList>
    </citation>
    <scope>NUCLEOTIDE SEQUENCE [LARGE SCALE GENOMIC DNA]</scope>
    <source>
        <strain evidence="4">Ham19E</strain>
    </source>
</reference>
<keyword evidence="4" id="KW-1185">Reference proteome</keyword>
<gene>
    <name evidence="3" type="ORF">B1526_0127</name>
</gene>
<evidence type="ECO:0000256" key="1">
    <source>
        <dbReference type="SAM" id="MobiDB-lite"/>
    </source>
</evidence>
<dbReference type="Pfam" id="PF25591">
    <property type="entry name" value="LRV_2"/>
    <property type="match status" value="2"/>
</dbReference>
<name>A0A2A2EI66_9BIFI</name>
<dbReference type="RefSeq" id="WP_095614209.1">
    <property type="nucleotide sequence ID" value="NZ_MVOH01000002.1"/>
</dbReference>
<evidence type="ECO:0000313" key="4">
    <source>
        <dbReference type="Proteomes" id="UP000218399"/>
    </source>
</evidence>
<dbReference type="InterPro" id="IPR057893">
    <property type="entry name" value="LRV_2"/>
</dbReference>
<feature type="region of interest" description="Disordered" evidence="1">
    <location>
        <begin position="146"/>
        <end position="172"/>
    </location>
</feature>
<feature type="compositionally biased region" description="Low complexity" evidence="1">
    <location>
        <begin position="149"/>
        <end position="171"/>
    </location>
</feature>
<accession>A0A2A2EI66</accession>
<organism evidence="3 4">
    <name type="scientific">Bifidobacterium criceti</name>
    <dbReference type="NCBI Taxonomy" id="1960969"/>
    <lineage>
        <taxon>Bacteria</taxon>
        <taxon>Bacillati</taxon>
        <taxon>Actinomycetota</taxon>
        <taxon>Actinomycetes</taxon>
        <taxon>Bifidobacteriales</taxon>
        <taxon>Bifidobacteriaceae</taxon>
        <taxon>Bifidobacterium</taxon>
    </lineage>
</organism>
<comment type="caution">
    <text evidence="3">The sequence shown here is derived from an EMBL/GenBank/DDBJ whole genome shotgun (WGS) entry which is preliminary data.</text>
</comment>
<feature type="domain" description="Leucine rich repeat variant" evidence="2">
    <location>
        <begin position="186"/>
        <end position="241"/>
    </location>
</feature>
<dbReference type="EMBL" id="MVOH01000002">
    <property type="protein sequence ID" value="PAU68934.1"/>
    <property type="molecule type" value="Genomic_DNA"/>
</dbReference>